<evidence type="ECO:0000256" key="1">
    <source>
        <dbReference type="SAM" id="MobiDB-lite"/>
    </source>
</evidence>
<organism evidence="2 3">
    <name type="scientific">Microdochium trichocladiopsis</name>
    <dbReference type="NCBI Taxonomy" id="1682393"/>
    <lineage>
        <taxon>Eukaryota</taxon>
        <taxon>Fungi</taxon>
        <taxon>Dikarya</taxon>
        <taxon>Ascomycota</taxon>
        <taxon>Pezizomycotina</taxon>
        <taxon>Sordariomycetes</taxon>
        <taxon>Xylariomycetidae</taxon>
        <taxon>Xylariales</taxon>
        <taxon>Microdochiaceae</taxon>
        <taxon>Microdochium</taxon>
    </lineage>
</organism>
<reference evidence="2" key="1">
    <citation type="journal article" date="2021" name="Nat. Commun.">
        <title>Genetic determinants of endophytism in the Arabidopsis root mycobiome.</title>
        <authorList>
            <person name="Mesny F."/>
            <person name="Miyauchi S."/>
            <person name="Thiergart T."/>
            <person name="Pickel B."/>
            <person name="Atanasova L."/>
            <person name="Karlsson M."/>
            <person name="Huettel B."/>
            <person name="Barry K.W."/>
            <person name="Haridas S."/>
            <person name="Chen C."/>
            <person name="Bauer D."/>
            <person name="Andreopoulos W."/>
            <person name="Pangilinan J."/>
            <person name="LaButti K."/>
            <person name="Riley R."/>
            <person name="Lipzen A."/>
            <person name="Clum A."/>
            <person name="Drula E."/>
            <person name="Henrissat B."/>
            <person name="Kohler A."/>
            <person name="Grigoriev I.V."/>
            <person name="Martin F.M."/>
            <person name="Hacquard S."/>
        </authorList>
    </citation>
    <scope>NUCLEOTIDE SEQUENCE</scope>
    <source>
        <strain evidence="2">MPI-CAGE-CH-0230</strain>
    </source>
</reference>
<comment type="caution">
    <text evidence="2">The sequence shown here is derived from an EMBL/GenBank/DDBJ whole genome shotgun (WGS) entry which is preliminary data.</text>
</comment>
<gene>
    <name evidence="2" type="ORF">B0I36DRAFT_344475</name>
</gene>
<proteinExistence type="predicted"/>
<evidence type="ECO:0000313" key="2">
    <source>
        <dbReference type="EMBL" id="KAH7040794.1"/>
    </source>
</evidence>
<dbReference type="GeneID" id="70185807"/>
<dbReference type="RefSeq" id="XP_046018849.1">
    <property type="nucleotide sequence ID" value="XM_046156261.1"/>
</dbReference>
<dbReference type="Proteomes" id="UP000756346">
    <property type="component" value="Unassembled WGS sequence"/>
</dbReference>
<evidence type="ECO:0000313" key="3">
    <source>
        <dbReference type="Proteomes" id="UP000756346"/>
    </source>
</evidence>
<keyword evidence="3" id="KW-1185">Reference proteome</keyword>
<accession>A0A9P8YKQ4</accession>
<dbReference type="AlphaFoldDB" id="A0A9P8YKQ4"/>
<dbReference type="EMBL" id="JAGTJQ010000001">
    <property type="protein sequence ID" value="KAH7040794.1"/>
    <property type="molecule type" value="Genomic_DNA"/>
</dbReference>
<name>A0A9P8YKQ4_9PEZI</name>
<feature type="region of interest" description="Disordered" evidence="1">
    <location>
        <begin position="64"/>
        <end position="85"/>
    </location>
</feature>
<protein>
    <submittedName>
        <fullName evidence="2">Uncharacterized protein</fullName>
    </submittedName>
</protein>
<sequence>MSGCLANSLCITHADSRWWPIEGGCIPGAQLLFPGDPADSCQLTNRHSRRRLSPAPSTPLPFFSASGLASTAGSGGDNRGTSYPDRTSVGLLLPLPPGAAAAASAAVAAPPAIIEVEAEAPYAADGSPASQSPRPPAASRLVGMMELVEMASTQQSKSGYVPWPWPMSVWRRLQLQVATALPLRSNPVPPTLLPFWESATSLNNDIHE</sequence>